<keyword evidence="11" id="KW-0670">Pyruvate</keyword>
<dbReference type="EC" id="1.2.4.1" evidence="11"/>
<keyword evidence="16" id="KW-1185">Reference proteome</keyword>
<dbReference type="InterPro" id="IPR005475">
    <property type="entry name" value="Transketolase-like_Pyr-bd"/>
</dbReference>
<dbReference type="Proteomes" id="UP000287224">
    <property type="component" value="Unassembled WGS sequence"/>
</dbReference>
<evidence type="ECO:0000256" key="9">
    <source>
        <dbReference type="ARBA" id="ARBA00023052"/>
    </source>
</evidence>
<protein>
    <recommendedName>
        <fullName evidence="11">Pyruvate dehydrogenase E1 component</fullName>
        <ecNumber evidence="11">1.2.4.1</ecNumber>
    </recommendedName>
</protein>
<dbReference type="UniPathway" id="UPA00064">
    <property type="reaction ID" value="UER00091"/>
</dbReference>
<accession>A0A401ZND6</accession>
<keyword evidence="6 12" id="KW-0479">Metal-binding</keyword>
<dbReference type="InterPro" id="IPR041621">
    <property type="entry name" value="PDH_E1_M"/>
</dbReference>
<keyword evidence="5" id="KW-0808">Transferase</keyword>
<comment type="cofactor">
    <cofactor evidence="11">
        <name>thiamine diphosphate</name>
        <dbReference type="ChEBI" id="CHEBI:58937"/>
    </cofactor>
</comment>
<feature type="binding site" evidence="12">
    <location>
        <position position="189"/>
    </location>
    <ligand>
        <name>Mg(2+)</name>
        <dbReference type="ChEBI" id="CHEBI:18420"/>
    </ligand>
</feature>
<evidence type="ECO:0000313" key="16">
    <source>
        <dbReference type="Proteomes" id="UP000287224"/>
    </source>
</evidence>
<comment type="caution">
    <text evidence="15">The sequence shown here is derived from an EMBL/GenBank/DDBJ whole genome shotgun (WGS) entry which is preliminary data.</text>
</comment>
<dbReference type="EMBL" id="BIFQ01000002">
    <property type="protein sequence ID" value="GCE08353.1"/>
    <property type="molecule type" value="Genomic_DNA"/>
</dbReference>
<keyword evidence="8" id="KW-0784">Thiamine biosynthesis</keyword>
<dbReference type="GO" id="GO:0008661">
    <property type="term" value="F:1-deoxy-D-xylulose-5-phosphate synthase activity"/>
    <property type="evidence" value="ECO:0007669"/>
    <property type="project" value="InterPro"/>
</dbReference>
<evidence type="ECO:0000256" key="6">
    <source>
        <dbReference type="ARBA" id="ARBA00022723"/>
    </source>
</evidence>
<comment type="cofactor">
    <cofactor evidence="1 12">
        <name>Mg(2+)</name>
        <dbReference type="ChEBI" id="CHEBI:18420"/>
    </cofactor>
</comment>
<feature type="domain" description="Transketolase-like pyrimidine-binding" evidence="14">
    <location>
        <begin position="443"/>
        <end position="646"/>
    </location>
</feature>
<dbReference type="InterPro" id="IPR009014">
    <property type="entry name" value="Transketo_C/PFOR_II"/>
</dbReference>
<name>A0A401ZND6_9CHLR</name>
<dbReference type="GO" id="GO:0009228">
    <property type="term" value="P:thiamine biosynthetic process"/>
    <property type="evidence" value="ECO:0007669"/>
    <property type="project" value="UniProtKB-KW"/>
</dbReference>
<keyword evidence="7 12" id="KW-0460">Magnesium</keyword>
<keyword evidence="11" id="KW-0560">Oxidoreductase</keyword>
<evidence type="ECO:0000259" key="14">
    <source>
        <dbReference type="SMART" id="SM00861"/>
    </source>
</evidence>
<feature type="compositionally biased region" description="Polar residues" evidence="13">
    <location>
        <begin position="1"/>
        <end position="24"/>
    </location>
</feature>
<comment type="similarity">
    <text evidence="3">Belongs to the transketolase family. DXPS subfamily.</text>
</comment>
<evidence type="ECO:0000256" key="5">
    <source>
        <dbReference type="ARBA" id="ARBA00022679"/>
    </source>
</evidence>
<dbReference type="InterPro" id="IPR029061">
    <property type="entry name" value="THDP-binding"/>
</dbReference>
<keyword evidence="10" id="KW-0414">Isoprene biosynthesis</keyword>
<comment type="pathway">
    <text evidence="2">Metabolic intermediate biosynthesis; 1-deoxy-D-xylulose 5-phosphate biosynthesis; 1-deoxy-D-xylulose 5-phosphate from D-glyceraldehyde 3-phosphate and pyruvate: step 1/1.</text>
</comment>
<dbReference type="SUPFAM" id="SSF52922">
    <property type="entry name" value="TK C-terminal domain-like"/>
    <property type="match status" value="1"/>
</dbReference>
<keyword evidence="9 11" id="KW-0786">Thiamine pyrophosphate</keyword>
<dbReference type="InterPro" id="IPR004660">
    <property type="entry name" value="PDH_E1"/>
</dbReference>
<evidence type="ECO:0000256" key="11">
    <source>
        <dbReference type="PIRNR" id="PIRNR000156"/>
    </source>
</evidence>
<dbReference type="PANTHER" id="PTHR43825:SF4">
    <property type="entry name" value="PYRUVATE DEHYDROGENASE E1 COMPONENT"/>
    <property type="match status" value="1"/>
</dbReference>
<comment type="function">
    <text evidence="11">Component of the pyruvate dehydrogenase (PDH) complex, that catalyzes the overall conversion of pyruvate to acetyl-CoA and CO(2).</text>
</comment>
<proteinExistence type="inferred from homology"/>
<feature type="binding site" evidence="12">
    <location>
        <position position="219"/>
    </location>
    <ligand>
        <name>Mg(2+)</name>
        <dbReference type="ChEBI" id="CHEBI:18420"/>
    </ligand>
</feature>
<evidence type="ECO:0000256" key="13">
    <source>
        <dbReference type="SAM" id="MobiDB-lite"/>
    </source>
</evidence>
<evidence type="ECO:0000313" key="15">
    <source>
        <dbReference type="EMBL" id="GCE08353.1"/>
    </source>
</evidence>
<dbReference type="InterPro" id="IPR055152">
    <property type="entry name" value="Transketolase-like_C_2"/>
</dbReference>
<dbReference type="GO" id="GO:0004739">
    <property type="term" value="F:pyruvate dehydrogenase (acetyl-transferring) activity"/>
    <property type="evidence" value="ECO:0007669"/>
    <property type="project" value="UniProtKB-EC"/>
</dbReference>
<dbReference type="AlphaFoldDB" id="A0A401ZND6"/>
<reference evidence="16" key="1">
    <citation type="submission" date="2018-12" db="EMBL/GenBank/DDBJ databases">
        <title>Tengunoibacter tsumagoiensis gen. nov., sp. nov., Dictyobacter kobayashii sp. nov., D. alpinus sp. nov., and D. joshuensis sp. nov. and description of Dictyobacteraceae fam. nov. within the order Ktedonobacterales isolated from Tengu-no-mugimeshi.</title>
        <authorList>
            <person name="Wang C.M."/>
            <person name="Zheng Y."/>
            <person name="Sakai Y."/>
            <person name="Toyoda A."/>
            <person name="Minakuchi Y."/>
            <person name="Abe K."/>
            <person name="Yokota A."/>
            <person name="Yabe S."/>
        </authorList>
    </citation>
    <scope>NUCLEOTIDE SEQUENCE [LARGE SCALE GENOMIC DNA]</scope>
    <source>
        <strain evidence="16">S-27</strain>
    </source>
</reference>
<comment type="catalytic activity">
    <reaction evidence="11">
        <text>N(6)-[(R)-lipoyl]-L-lysyl-[protein] + pyruvate + H(+) = N(6)-[(R)-S(8)-acetyldihydrolipoyl]-L-lysyl-[protein] + CO2</text>
        <dbReference type="Rhea" id="RHEA:19189"/>
        <dbReference type="Rhea" id="RHEA-COMP:10474"/>
        <dbReference type="Rhea" id="RHEA-COMP:10478"/>
        <dbReference type="ChEBI" id="CHEBI:15361"/>
        <dbReference type="ChEBI" id="CHEBI:15378"/>
        <dbReference type="ChEBI" id="CHEBI:16526"/>
        <dbReference type="ChEBI" id="CHEBI:83099"/>
        <dbReference type="ChEBI" id="CHEBI:83111"/>
        <dbReference type="EC" id="1.2.4.1"/>
    </reaction>
</comment>
<dbReference type="Pfam" id="PF17831">
    <property type="entry name" value="PDH_E1_M"/>
    <property type="match status" value="1"/>
</dbReference>
<dbReference type="Pfam" id="PF13292">
    <property type="entry name" value="DXP_synthase_N"/>
    <property type="match status" value="1"/>
</dbReference>
<evidence type="ECO:0000256" key="10">
    <source>
        <dbReference type="ARBA" id="ARBA00023229"/>
    </source>
</evidence>
<organism evidence="15 16">
    <name type="scientific">Dictyobacter aurantiacus</name>
    <dbReference type="NCBI Taxonomy" id="1936993"/>
    <lineage>
        <taxon>Bacteria</taxon>
        <taxon>Bacillati</taxon>
        <taxon>Chloroflexota</taxon>
        <taxon>Ktedonobacteria</taxon>
        <taxon>Ktedonobacterales</taxon>
        <taxon>Dictyobacteraceae</taxon>
        <taxon>Dictyobacter</taxon>
    </lineage>
</organism>
<evidence type="ECO:0000256" key="12">
    <source>
        <dbReference type="PIRSR" id="PIRSR000156-1"/>
    </source>
</evidence>
<dbReference type="GO" id="GO:0046872">
    <property type="term" value="F:metal ion binding"/>
    <property type="evidence" value="ECO:0007669"/>
    <property type="project" value="UniProtKB-KW"/>
</dbReference>
<dbReference type="SUPFAM" id="SSF52518">
    <property type="entry name" value="Thiamin diphosphate-binding fold (THDP-binding)"/>
    <property type="match status" value="2"/>
</dbReference>
<dbReference type="SMART" id="SM00861">
    <property type="entry name" value="Transket_pyr"/>
    <property type="match status" value="1"/>
</dbReference>
<evidence type="ECO:0000256" key="8">
    <source>
        <dbReference type="ARBA" id="ARBA00022977"/>
    </source>
</evidence>
<sequence>MQRKISTAAKNGSKQQKQARSAATPSAMELRPAPLQADEYQILDAIQRRVLWLSTLIVHHANTRPNADDLKVGGHQASSASMVSILTALYFHYLHAGDRVSIKPHASPAYHAIQYLLGNLDQHYLQTLREFKGLQAYPSRTKDPDPVDFSTGSVGLGAVAPAFAAVAQRYAQQHFGEVTAQRFVAVIGDAELDEGNIWEAAIDETLQGAGNVLIIVDLNRQSLDRVVPGIRARQLKNLFAAAGWHTLEAKYGRLLEKVFAQPGGAALRQRIDEMSNEEYQSLLRRQGTDIRARLTHPGGLDQPEDAEISRALQDVPDENLKELLGNLGGHDLNTLLDVFAQADQRRDAPTIVFAYTIKGWGLPFAGDAMNHSMHLSGEQVRELQHTLNIPPGAEWKTFEHGSAEAAWCRRSAEQLSRGQLQPAPLIAAEKIPSSLDMSFPGKLSTQEALGRILTRLATLEGIGERIVTAAPDVAISTHLIGWVNKTGVFSPTMHPDYQDGIQRTLRWQPNPQGQHIELGISEMNLFMLLGQLGLSYEHSGQLLFPIGTVYDPFICRGLDALIYGLYNHSKMIFAGTPSGVSLSPEGGAHQSTVTASLGIELPELNYYEPVFAHEVEWILLEALRECCDRDEGRSTYLRLSTKKIDQRLLEEARQRLGEERLRQHVLAGGYRLLEGRELAPEANEDEVIQIVTTGVMVPEALAAARILAREGIAANVIHLTSPKKIFSMYSDLRRSQSQGQAEPAGAAHLRTLFPRSERLAPIVTVQDASAHSLAFLSGIHGAPCISLGVDEFGQSGSMQELYQAVGISTDDIVAAGYTALDLALEK</sequence>
<gene>
    <name evidence="15" type="ORF">KDAU_56820</name>
</gene>
<evidence type="ECO:0000256" key="7">
    <source>
        <dbReference type="ARBA" id="ARBA00022842"/>
    </source>
</evidence>
<evidence type="ECO:0000256" key="3">
    <source>
        <dbReference type="ARBA" id="ARBA00011081"/>
    </source>
</evidence>
<evidence type="ECO:0000256" key="4">
    <source>
        <dbReference type="ARBA" id="ARBA00011738"/>
    </source>
</evidence>
<dbReference type="Pfam" id="PF22613">
    <property type="entry name" value="Transketolase_C_1"/>
    <property type="match status" value="1"/>
</dbReference>
<evidence type="ECO:0000256" key="1">
    <source>
        <dbReference type="ARBA" id="ARBA00001946"/>
    </source>
</evidence>
<dbReference type="InterPro" id="IPR051157">
    <property type="entry name" value="PDH/Transketolase"/>
</dbReference>
<feature type="binding site" evidence="12">
    <location>
        <position position="221"/>
    </location>
    <ligand>
        <name>Mg(2+)</name>
        <dbReference type="ChEBI" id="CHEBI:18420"/>
    </ligand>
</feature>
<dbReference type="GO" id="GO:0016114">
    <property type="term" value="P:terpenoid biosynthetic process"/>
    <property type="evidence" value="ECO:0007669"/>
    <property type="project" value="InterPro"/>
</dbReference>
<dbReference type="Gene3D" id="3.40.50.970">
    <property type="match status" value="2"/>
</dbReference>
<dbReference type="PANTHER" id="PTHR43825">
    <property type="entry name" value="PYRUVATE DEHYDROGENASE E1 COMPONENT"/>
    <property type="match status" value="1"/>
</dbReference>
<dbReference type="Gene3D" id="3.40.50.920">
    <property type="match status" value="1"/>
</dbReference>
<dbReference type="PIRSF" id="PIRSF000156">
    <property type="entry name" value="Pyruvate_dh_E1"/>
    <property type="match status" value="1"/>
</dbReference>
<evidence type="ECO:0000256" key="2">
    <source>
        <dbReference type="ARBA" id="ARBA00004980"/>
    </source>
</evidence>
<dbReference type="InterPro" id="IPR005477">
    <property type="entry name" value="Dxylulose-5-P_synthase"/>
</dbReference>
<feature type="region of interest" description="Disordered" evidence="13">
    <location>
        <begin position="1"/>
        <end position="30"/>
    </location>
</feature>
<comment type="subunit">
    <text evidence="4">Homodimer.</text>
</comment>